<dbReference type="Proteomes" id="UP000282311">
    <property type="component" value="Unassembled WGS sequence"/>
</dbReference>
<gene>
    <name evidence="2" type="ORF">D7M11_12510</name>
</gene>
<proteinExistence type="predicted"/>
<protein>
    <submittedName>
        <fullName evidence="2">DUF4037 domain-containing protein</fullName>
    </submittedName>
</protein>
<feature type="domain" description="DUF4037" evidence="1">
    <location>
        <begin position="124"/>
        <end position="222"/>
    </location>
</feature>
<evidence type="ECO:0000313" key="3">
    <source>
        <dbReference type="Proteomes" id="UP000282311"/>
    </source>
</evidence>
<organism evidence="2 3">
    <name type="scientific">Paenibacillus ginsengarvi</name>
    <dbReference type="NCBI Taxonomy" id="400777"/>
    <lineage>
        <taxon>Bacteria</taxon>
        <taxon>Bacillati</taxon>
        <taxon>Bacillota</taxon>
        <taxon>Bacilli</taxon>
        <taxon>Bacillales</taxon>
        <taxon>Paenibacillaceae</taxon>
        <taxon>Paenibacillus</taxon>
    </lineage>
</organism>
<sequence>MKSFIPGIELSRCFYEEVVAKLVNEPHAAALIGEGSEVLGFDQPRSTDHSWGPRMQLFVRSSQVEAVRLSIEDRLPATFKGFPVQFHSLQTGTVRHHVEVTTVEEWVAAQLRIDSFTEPTVEVWLSMPQQHLLQFTSGAVFRDDSGELTRIRERFSWYPADVWLWMMASQWHLIGNVEPLLGRTAEAGDTRGSILVSCRLVRLIMELCFLQEKRYWPYMKWFGTAFSRLFIAPQIGPILDRILQSPDQQSRENGVTEALEIVARRHNALGLTRPVLPRSEPFQVGINNAVRPYRVLNTGQYVQACKEAIADETIRKLVHVGAIDQLTHADDALINFTSWTERLKFGYRAETDAASLQPD</sequence>
<dbReference type="Pfam" id="PF13228">
    <property type="entry name" value="DUF4037"/>
    <property type="match status" value="1"/>
</dbReference>
<dbReference type="AlphaFoldDB" id="A0A3B0CJC8"/>
<accession>A0A3B0CJC8</accession>
<comment type="caution">
    <text evidence="2">The sequence shown here is derived from an EMBL/GenBank/DDBJ whole genome shotgun (WGS) entry which is preliminary data.</text>
</comment>
<dbReference type="InterPro" id="IPR025117">
    <property type="entry name" value="DUF4037"/>
</dbReference>
<evidence type="ECO:0000313" key="2">
    <source>
        <dbReference type="EMBL" id="RKN84798.1"/>
    </source>
</evidence>
<dbReference type="RefSeq" id="WP_120747540.1">
    <property type="nucleotide sequence ID" value="NZ_RBAH01000007.1"/>
</dbReference>
<keyword evidence="3" id="KW-1185">Reference proteome</keyword>
<evidence type="ECO:0000259" key="1">
    <source>
        <dbReference type="Pfam" id="PF13228"/>
    </source>
</evidence>
<dbReference type="OrthoDB" id="3030at2"/>
<dbReference type="EMBL" id="RBAH01000007">
    <property type="protein sequence ID" value="RKN84798.1"/>
    <property type="molecule type" value="Genomic_DNA"/>
</dbReference>
<name>A0A3B0CJC8_9BACL</name>
<reference evidence="2 3" key="1">
    <citation type="journal article" date="2007" name="Int. J. Syst. Evol. Microbiol.">
        <title>Paenibacillus ginsengarvi sp. nov., isolated from soil from ginseng cultivation.</title>
        <authorList>
            <person name="Yoon M.H."/>
            <person name="Ten L.N."/>
            <person name="Im W.T."/>
        </authorList>
    </citation>
    <scope>NUCLEOTIDE SEQUENCE [LARGE SCALE GENOMIC DNA]</scope>
    <source>
        <strain evidence="2 3">KCTC 13059</strain>
    </source>
</reference>